<feature type="domain" description="Gcp-like" evidence="1">
    <location>
        <begin position="33"/>
        <end position="157"/>
    </location>
</feature>
<protein>
    <submittedName>
        <fullName evidence="2">tRNA (Adenosine(37)-N6)-threonylcarbamoyltransferase complex dimerization subunit type 1 TsaB</fullName>
        <ecNumber evidence="2">2.3.1.234</ecNumber>
    </submittedName>
</protein>
<dbReference type="PANTHER" id="PTHR11735">
    <property type="entry name" value="TRNA N6-ADENOSINE THREONYLCARBAMOYLTRANSFERASE"/>
    <property type="match status" value="1"/>
</dbReference>
<dbReference type="InterPro" id="IPR000905">
    <property type="entry name" value="Gcp-like_dom"/>
</dbReference>
<comment type="caution">
    <text evidence="2">The sequence shown here is derived from an EMBL/GenBank/DDBJ whole genome shotgun (WGS) entry which is preliminary data.</text>
</comment>
<proteinExistence type="predicted"/>
<dbReference type="PANTHER" id="PTHR11735:SF11">
    <property type="entry name" value="TRNA THREONYLCARBAMOYLADENOSINE BIOSYNTHESIS PROTEIN TSAB"/>
    <property type="match status" value="1"/>
</dbReference>
<dbReference type="Gene3D" id="3.30.420.40">
    <property type="match status" value="2"/>
</dbReference>
<keyword evidence="2" id="KW-0012">Acyltransferase</keyword>
<dbReference type="SUPFAM" id="SSF53067">
    <property type="entry name" value="Actin-like ATPase domain"/>
    <property type="match status" value="2"/>
</dbReference>
<reference evidence="2" key="1">
    <citation type="submission" date="2022-02" db="EMBL/GenBank/DDBJ databases">
        <title>Corynebacterium sp. from urogenital microbiome.</title>
        <authorList>
            <person name="Cappelli E.A."/>
            <person name="Ribeiro T.G."/>
            <person name="Peixe L."/>
        </authorList>
    </citation>
    <scope>NUCLEOTIDE SEQUENCE</scope>
    <source>
        <strain evidence="2">C21Ua_68</strain>
    </source>
</reference>
<dbReference type="CDD" id="cd24032">
    <property type="entry name" value="ASKHA_NBD_TsaB"/>
    <property type="match status" value="1"/>
</dbReference>
<name>A0A9X3LWY6_9CORY</name>
<dbReference type="GO" id="GO:0005829">
    <property type="term" value="C:cytosol"/>
    <property type="evidence" value="ECO:0007669"/>
    <property type="project" value="TreeGrafter"/>
</dbReference>
<evidence type="ECO:0000313" key="3">
    <source>
        <dbReference type="Proteomes" id="UP001146439"/>
    </source>
</evidence>
<dbReference type="AlphaFoldDB" id="A0A9X3LWY6"/>
<sequence>MRVLAIDTATTALVAGVVDTATGQTTERVLEDTRAHNELLIPTITDVLAEVGMEYSDLDAVVTGIGPGPFTGLRVGMATASALADALSIPLHGVCTHDAIAHAACHHANPADAGSEATALVATDARRKEIYWATYRATDSGVQRISGPEVTKPADVKVGLNATVEVIIPERLAAQLPEKLTELPHRAAHPTAAALVAVADLTAEPAPVVPLYLRRPDAVPPKQQQLSAAIPKVEL</sequence>
<dbReference type="EC" id="2.3.1.234" evidence="2"/>
<dbReference type="GO" id="GO:0061711">
    <property type="term" value="F:tRNA N(6)-L-threonylcarbamoyladenine synthase activity"/>
    <property type="evidence" value="ECO:0007669"/>
    <property type="project" value="UniProtKB-EC"/>
</dbReference>
<organism evidence="2 3">
    <name type="scientific">Corynebacterium yonathiae</name>
    <dbReference type="NCBI Taxonomy" id="2913504"/>
    <lineage>
        <taxon>Bacteria</taxon>
        <taxon>Bacillati</taxon>
        <taxon>Actinomycetota</taxon>
        <taxon>Actinomycetes</taxon>
        <taxon>Mycobacteriales</taxon>
        <taxon>Corynebacteriaceae</taxon>
        <taxon>Corynebacterium</taxon>
    </lineage>
</organism>
<dbReference type="InterPro" id="IPR022496">
    <property type="entry name" value="T6A_TsaB"/>
</dbReference>
<accession>A0A9X3LWY6</accession>
<dbReference type="RefSeq" id="WP_238800228.1">
    <property type="nucleotide sequence ID" value="NZ_JAKMUZ010000004.1"/>
</dbReference>
<dbReference type="NCBIfam" id="TIGR03725">
    <property type="entry name" value="T6A_YeaZ"/>
    <property type="match status" value="1"/>
</dbReference>
<dbReference type="Proteomes" id="UP001146439">
    <property type="component" value="Unassembled WGS sequence"/>
</dbReference>
<evidence type="ECO:0000259" key="1">
    <source>
        <dbReference type="Pfam" id="PF00814"/>
    </source>
</evidence>
<evidence type="ECO:0000313" key="2">
    <source>
        <dbReference type="EMBL" id="MCZ9295502.1"/>
    </source>
</evidence>
<dbReference type="InterPro" id="IPR043129">
    <property type="entry name" value="ATPase_NBD"/>
</dbReference>
<keyword evidence="2" id="KW-0808">Transferase</keyword>
<gene>
    <name evidence="2" type="primary">tsaB</name>
    <name evidence="2" type="ORF">L8V22_02865</name>
</gene>
<dbReference type="GO" id="GO:0002949">
    <property type="term" value="P:tRNA threonylcarbamoyladenosine modification"/>
    <property type="evidence" value="ECO:0007669"/>
    <property type="project" value="InterPro"/>
</dbReference>
<dbReference type="EMBL" id="JAKMUZ010000004">
    <property type="protein sequence ID" value="MCZ9295502.1"/>
    <property type="molecule type" value="Genomic_DNA"/>
</dbReference>
<dbReference type="Pfam" id="PF00814">
    <property type="entry name" value="TsaD"/>
    <property type="match status" value="1"/>
</dbReference>